<evidence type="ECO:0000313" key="5">
    <source>
        <dbReference type="Proteomes" id="UP000198762"/>
    </source>
</evidence>
<keyword evidence="5" id="KW-1185">Reference proteome</keyword>
<evidence type="ECO:0000259" key="3">
    <source>
        <dbReference type="Pfam" id="PF00685"/>
    </source>
</evidence>
<dbReference type="Gene3D" id="3.40.50.300">
    <property type="entry name" value="P-loop containing nucleotide triphosphate hydrolases"/>
    <property type="match status" value="1"/>
</dbReference>
<proteinExistence type="predicted"/>
<keyword evidence="1 4" id="KW-0808">Transferase</keyword>
<organism evidence="4 5">
    <name type="scientific">Marinobacter segnicrescens</name>
    <dbReference type="NCBI Taxonomy" id="430453"/>
    <lineage>
        <taxon>Bacteria</taxon>
        <taxon>Pseudomonadati</taxon>
        <taxon>Pseudomonadota</taxon>
        <taxon>Gammaproteobacteria</taxon>
        <taxon>Pseudomonadales</taxon>
        <taxon>Marinobacteraceae</taxon>
        <taxon>Marinobacter</taxon>
    </lineage>
</organism>
<name>A0A1H9YV18_9GAMM</name>
<dbReference type="Pfam" id="PF00685">
    <property type="entry name" value="Sulfotransfer_1"/>
    <property type="match status" value="1"/>
</dbReference>
<dbReference type="EMBL" id="FOHZ01000001">
    <property type="protein sequence ID" value="SES73026.1"/>
    <property type="molecule type" value="Genomic_DNA"/>
</dbReference>
<keyword evidence="2" id="KW-0325">Glycoprotein</keyword>
<dbReference type="Proteomes" id="UP000198762">
    <property type="component" value="Unassembled WGS sequence"/>
</dbReference>
<evidence type="ECO:0000256" key="2">
    <source>
        <dbReference type="ARBA" id="ARBA00023180"/>
    </source>
</evidence>
<dbReference type="InterPro" id="IPR027417">
    <property type="entry name" value="P-loop_NTPase"/>
</dbReference>
<dbReference type="PANTHER" id="PTHR10605">
    <property type="entry name" value="HEPARAN SULFATE SULFOTRANSFERASE"/>
    <property type="match status" value="1"/>
</dbReference>
<dbReference type="GO" id="GO:0008146">
    <property type="term" value="F:sulfotransferase activity"/>
    <property type="evidence" value="ECO:0007669"/>
    <property type="project" value="InterPro"/>
</dbReference>
<dbReference type="SUPFAM" id="SSF52540">
    <property type="entry name" value="P-loop containing nucleoside triphosphate hydrolases"/>
    <property type="match status" value="1"/>
</dbReference>
<dbReference type="RefSeq" id="WP_177185962.1">
    <property type="nucleotide sequence ID" value="NZ_FOHZ01000001.1"/>
</dbReference>
<evidence type="ECO:0000313" key="4">
    <source>
        <dbReference type="EMBL" id="SES73026.1"/>
    </source>
</evidence>
<sequence length="298" mass="34246">MPGNIPYDGHLMIIGAMKCGTSSLYDYLSGHPQICPAVTKEPEYFSSLQRHGTGVGDYDELWNFDAGVHRYAMEASTGYTKYPRETGVPQRIHGYGIRPKFLYIVRNPLERIVSHYNYMLRDMAFNDRIVDDHLINTSSYHLQLTQFRRFFPERDFLVLDFDDLKVSPDQVVARVCRFLGIDDRYRPSSFEVVNQTRVQSTLERWVKRSPLGRVTQGMPAAVRRSGQRILASVSPRRPRLLAPSEQAYIMAQLAPDMQRFYQAYGFDIRRWGFELPVTPTSGPGSPALERYRAEPGAH</sequence>
<dbReference type="STRING" id="430453.SAMN04487962_101358"/>
<feature type="domain" description="Sulfotransferase" evidence="3">
    <location>
        <begin position="9"/>
        <end position="196"/>
    </location>
</feature>
<gene>
    <name evidence="4" type="ORF">SAMN04487962_101358</name>
</gene>
<dbReference type="InterPro" id="IPR000863">
    <property type="entry name" value="Sulfotransferase_dom"/>
</dbReference>
<protein>
    <submittedName>
        <fullName evidence="4">Sulfotransferase domain-containing protein</fullName>
    </submittedName>
</protein>
<accession>A0A1H9YV18</accession>
<dbReference type="InterPro" id="IPR037359">
    <property type="entry name" value="NST/OST"/>
</dbReference>
<reference evidence="5" key="1">
    <citation type="submission" date="2016-10" db="EMBL/GenBank/DDBJ databases">
        <authorList>
            <person name="Varghese N."/>
            <person name="Submissions S."/>
        </authorList>
    </citation>
    <scope>NUCLEOTIDE SEQUENCE [LARGE SCALE GENOMIC DNA]</scope>
    <source>
        <strain evidence="5">CGMCC 1.6489</strain>
    </source>
</reference>
<dbReference type="AlphaFoldDB" id="A0A1H9YV18"/>
<evidence type="ECO:0000256" key="1">
    <source>
        <dbReference type="ARBA" id="ARBA00022679"/>
    </source>
</evidence>
<dbReference type="PANTHER" id="PTHR10605:SF56">
    <property type="entry name" value="BIFUNCTIONAL HEPARAN SULFATE N-DEACETYLASE_N-SULFOTRANSFERASE"/>
    <property type="match status" value="1"/>
</dbReference>